<accession>A0A7C6EBW5</accession>
<dbReference type="EMBL" id="DTLI01000244">
    <property type="protein sequence ID" value="HHS53174.1"/>
    <property type="molecule type" value="Genomic_DNA"/>
</dbReference>
<dbReference type="NCBIfam" id="TIGR00251">
    <property type="entry name" value="DUF167 family protein"/>
    <property type="match status" value="1"/>
</dbReference>
<dbReference type="InterPro" id="IPR003746">
    <property type="entry name" value="DUF167"/>
</dbReference>
<dbReference type="PANTHER" id="PTHR13420">
    <property type="entry name" value="UPF0235 PROTEIN C15ORF40"/>
    <property type="match status" value="1"/>
</dbReference>
<evidence type="ECO:0000256" key="1">
    <source>
        <dbReference type="ARBA" id="ARBA00010364"/>
    </source>
</evidence>
<dbReference type="PANTHER" id="PTHR13420:SF7">
    <property type="entry name" value="UPF0235 PROTEIN C15ORF40"/>
    <property type="match status" value="1"/>
</dbReference>
<dbReference type="Gene3D" id="3.30.1200.10">
    <property type="entry name" value="YggU-like"/>
    <property type="match status" value="1"/>
</dbReference>
<dbReference type="HAMAP" id="MF_00634">
    <property type="entry name" value="UPF0235"/>
    <property type="match status" value="1"/>
</dbReference>
<gene>
    <name evidence="3" type="ORF">ENW73_10065</name>
</gene>
<evidence type="ECO:0000313" key="3">
    <source>
        <dbReference type="EMBL" id="HHS53174.1"/>
    </source>
</evidence>
<organism evidence="3">
    <name type="scientific">candidate division WOR-3 bacterium</name>
    <dbReference type="NCBI Taxonomy" id="2052148"/>
    <lineage>
        <taxon>Bacteria</taxon>
        <taxon>Bacteria division WOR-3</taxon>
    </lineage>
</organism>
<dbReference type="GO" id="GO:0005737">
    <property type="term" value="C:cytoplasm"/>
    <property type="evidence" value="ECO:0007669"/>
    <property type="project" value="TreeGrafter"/>
</dbReference>
<protein>
    <recommendedName>
        <fullName evidence="2">UPF0235 protein ENW73_10065</fullName>
    </recommendedName>
</protein>
<comment type="similarity">
    <text evidence="1 2">Belongs to the UPF0235 family.</text>
</comment>
<proteinExistence type="inferred from homology"/>
<comment type="caution">
    <text evidence="3">The sequence shown here is derived from an EMBL/GenBank/DDBJ whole genome shotgun (WGS) entry which is preliminary data.</text>
</comment>
<dbReference type="SUPFAM" id="SSF69786">
    <property type="entry name" value="YggU-like"/>
    <property type="match status" value="1"/>
</dbReference>
<dbReference type="SMART" id="SM01152">
    <property type="entry name" value="DUF167"/>
    <property type="match status" value="1"/>
</dbReference>
<dbReference type="AlphaFoldDB" id="A0A7C6EBW5"/>
<sequence>MKILVRVKPNSHYEKIELLADNTYLISVKEPPIENKANQAVIRILADYFCIPKSKITIVAGQKSRRKVIELNN</sequence>
<dbReference type="Pfam" id="PF02594">
    <property type="entry name" value="DUF167"/>
    <property type="match status" value="1"/>
</dbReference>
<dbReference type="InterPro" id="IPR036591">
    <property type="entry name" value="YggU-like_sf"/>
</dbReference>
<evidence type="ECO:0000256" key="2">
    <source>
        <dbReference type="HAMAP-Rule" id="MF_00634"/>
    </source>
</evidence>
<reference evidence="3" key="1">
    <citation type="journal article" date="2020" name="mSystems">
        <title>Genome- and Community-Level Interaction Insights into Carbon Utilization and Element Cycling Functions of Hydrothermarchaeota in Hydrothermal Sediment.</title>
        <authorList>
            <person name="Zhou Z."/>
            <person name="Liu Y."/>
            <person name="Xu W."/>
            <person name="Pan J."/>
            <person name="Luo Z.H."/>
            <person name="Li M."/>
        </authorList>
    </citation>
    <scope>NUCLEOTIDE SEQUENCE [LARGE SCALE GENOMIC DNA]</scope>
    <source>
        <strain evidence="3">SpSt-876</strain>
    </source>
</reference>
<name>A0A7C6EBW5_UNCW3</name>